<dbReference type="OrthoDB" id="2246127at2759"/>
<dbReference type="STRING" id="945553.A0A0D2P1G8"/>
<dbReference type="EMBL" id="KN817535">
    <property type="protein sequence ID" value="KJA24724.1"/>
    <property type="molecule type" value="Genomic_DNA"/>
</dbReference>
<dbReference type="PANTHER" id="PTHR31912:SF34">
    <property type="entry name" value="NOTOCHORD-RELATED PROTEIN"/>
    <property type="match status" value="1"/>
</dbReference>
<evidence type="ECO:0000313" key="2">
    <source>
        <dbReference type="Proteomes" id="UP000054270"/>
    </source>
</evidence>
<dbReference type="AlphaFoldDB" id="A0A0D2P1G8"/>
<reference evidence="2" key="1">
    <citation type="submission" date="2014-04" db="EMBL/GenBank/DDBJ databases">
        <title>Evolutionary Origins and Diversification of the Mycorrhizal Mutualists.</title>
        <authorList>
            <consortium name="DOE Joint Genome Institute"/>
            <consortium name="Mycorrhizal Genomics Consortium"/>
            <person name="Kohler A."/>
            <person name="Kuo A."/>
            <person name="Nagy L.G."/>
            <person name="Floudas D."/>
            <person name="Copeland A."/>
            <person name="Barry K.W."/>
            <person name="Cichocki N."/>
            <person name="Veneault-Fourrey C."/>
            <person name="LaButti K."/>
            <person name="Lindquist E.A."/>
            <person name="Lipzen A."/>
            <person name="Lundell T."/>
            <person name="Morin E."/>
            <person name="Murat C."/>
            <person name="Riley R."/>
            <person name="Ohm R."/>
            <person name="Sun H."/>
            <person name="Tunlid A."/>
            <person name="Henrissat B."/>
            <person name="Grigoriev I.V."/>
            <person name="Hibbett D.S."/>
            <person name="Martin F."/>
        </authorList>
    </citation>
    <scope>NUCLEOTIDE SEQUENCE [LARGE SCALE GENOMIC DNA]</scope>
    <source>
        <strain evidence="2">FD-334 SS-4</strain>
    </source>
</reference>
<gene>
    <name evidence="1" type="ORF">HYPSUDRAFT_135794</name>
</gene>
<keyword evidence="2" id="KW-1185">Reference proteome</keyword>
<accession>A0A0D2P1G8</accession>
<protein>
    <submittedName>
        <fullName evidence="1">Uncharacterized protein</fullName>
    </submittedName>
</protein>
<proteinExistence type="predicted"/>
<dbReference type="OMA" id="WHARAKG"/>
<name>A0A0D2P1G8_HYPSF</name>
<sequence length="281" mass="32883">MHLPHSVFSRKQLDLFLWLLRANHVDSVPSAKTMTTLNKVLQGICGIETIPYDGRLGHRYYVNNLSQILAQEMCNPKVRPKLHFYAEETHPHLRETRQADRWLKQVRAEDTTPMVRLHKSDYYIYEPAMLDNQAVCIPHRWFARDGKFLAKAWMLEQTLGDNNIPGWIVRRDREVEVHADQFLKNFLELSQSFRLYGVPDPANIYGIRTNASALQPWKYTNPVLGNQWHARAKGHRVLCLPLWLYCDDTSGNTSKKWNEHNSFLFTLAGLCRYVSRFLAYL</sequence>
<dbReference type="PANTHER" id="PTHR31912">
    <property type="entry name" value="IP13529P"/>
    <property type="match status" value="1"/>
</dbReference>
<organism evidence="1 2">
    <name type="scientific">Hypholoma sublateritium (strain FD-334 SS-4)</name>
    <dbReference type="NCBI Taxonomy" id="945553"/>
    <lineage>
        <taxon>Eukaryota</taxon>
        <taxon>Fungi</taxon>
        <taxon>Dikarya</taxon>
        <taxon>Basidiomycota</taxon>
        <taxon>Agaricomycotina</taxon>
        <taxon>Agaricomycetes</taxon>
        <taxon>Agaricomycetidae</taxon>
        <taxon>Agaricales</taxon>
        <taxon>Agaricineae</taxon>
        <taxon>Strophariaceae</taxon>
        <taxon>Hypholoma</taxon>
    </lineage>
</organism>
<dbReference type="Proteomes" id="UP000054270">
    <property type="component" value="Unassembled WGS sequence"/>
</dbReference>
<evidence type="ECO:0000313" key="1">
    <source>
        <dbReference type="EMBL" id="KJA24724.1"/>
    </source>
</evidence>